<dbReference type="RefSeq" id="XP_005733289.1">
    <property type="nucleotide sequence ID" value="XM_005733232.2"/>
</dbReference>
<dbReference type="AlphaFoldDB" id="A0A9Y3R7J3"/>
<dbReference type="Proteomes" id="UP000695023">
    <property type="component" value="Unplaced"/>
</dbReference>
<dbReference type="PROSITE" id="PS50041">
    <property type="entry name" value="C_TYPE_LECTIN_2"/>
    <property type="match status" value="3"/>
</dbReference>
<name>A0A9Y3R7J3_9CICH</name>
<dbReference type="SUPFAM" id="SSF56436">
    <property type="entry name" value="C-type lectin-like"/>
    <property type="match status" value="3"/>
</dbReference>
<gene>
    <name evidence="3" type="primary">LOC102200017</name>
</gene>
<dbReference type="CDD" id="cd00037">
    <property type="entry name" value="CLECT"/>
    <property type="match status" value="1"/>
</dbReference>
<organism evidence="2 3">
    <name type="scientific">Pundamilia nyererei</name>
    <dbReference type="NCBI Taxonomy" id="303518"/>
    <lineage>
        <taxon>Eukaryota</taxon>
        <taxon>Metazoa</taxon>
        <taxon>Chordata</taxon>
        <taxon>Craniata</taxon>
        <taxon>Vertebrata</taxon>
        <taxon>Euteleostomi</taxon>
        <taxon>Actinopterygii</taxon>
        <taxon>Neopterygii</taxon>
        <taxon>Teleostei</taxon>
        <taxon>Neoteleostei</taxon>
        <taxon>Acanthomorphata</taxon>
        <taxon>Ovalentaria</taxon>
        <taxon>Cichlomorphae</taxon>
        <taxon>Cichliformes</taxon>
        <taxon>Cichlidae</taxon>
        <taxon>African cichlids</taxon>
        <taxon>Pseudocrenilabrinae</taxon>
        <taxon>Haplochromini</taxon>
        <taxon>Pundamilia</taxon>
    </lineage>
</organism>
<feature type="domain" description="C-type lectin" evidence="1">
    <location>
        <begin position="320"/>
        <end position="430"/>
    </location>
</feature>
<feature type="domain" description="C-type lectin" evidence="1">
    <location>
        <begin position="79"/>
        <end position="199"/>
    </location>
</feature>
<keyword evidence="2" id="KW-1185">Reference proteome</keyword>
<dbReference type="PANTHER" id="PTHR45784">
    <property type="entry name" value="C-TYPE LECTIN DOMAIN FAMILY 20 MEMBER A-RELATED"/>
    <property type="match status" value="1"/>
</dbReference>
<evidence type="ECO:0000313" key="3">
    <source>
        <dbReference type="RefSeq" id="XP_005733289.1"/>
    </source>
</evidence>
<evidence type="ECO:0000259" key="1">
    <source>
        <dbReference type="PROSITE" id="PS50041"/>
    </source>
</evidence>
<reference evidence="3" key="1">
    <citation type="submission" date="2025-08" db="UniProtKB">
        <authorList>
            <consortium name="RefSeq"/>
        </authorList>
    </citation>
    <scope>IDENTIFICATION</scope>
</reference>
<dbReference type="Pfam" id="PF00059">
    <property type="entry name" value="Lectin_C"/>
    <property type="match status" value="3"/>
</dbReference>
<dbReference type="PANTHER" id="PTHR45784:SF3">
    <property type="entry name" value="C-TYPE LECTIN DOMAIN FAMILY 4 MEMBER K-LIKE-RELATED"/>
    <property type="match status" value="1"/>
</dbReference>
<proteinExistence type="predicted"/>
<sequence length="431" mass="49485">MRPEITAECTFDLVSIMNMEQQELVKEAAKNTNTSGWDCATAVLLISGSGVVSIDVGCASLCGWSPVPLIQGQCSLFSCQRYKYYFIKEPKTWDEAQSYCREGYKDLATVPDVTYRETLYIDSTENQANAWIGLYSISGRENRMWHWSLPGVEFHDKEMKWKVGEPNDKPEHLENCGRIKSPDGLVDVGCSNNHAFVCYNEQNKSLHLIDTKKKWREAQSYCRQHHTDLASGAEQLKEAVSKLSRKPPSWIGLFRDTWRWSDGSNSSYRHWESVDELPVELSKTDSGTRKCAMIALNKEGKWSADDCNNTKPFFCYDEKWILINESKNWDDALIYCRNHHDGLVSITSSEQQELVKEKAKNATTPYVWLGLRYSCALDLWFWVNDQLACYQNWANETDTGHCDLAVAMETGGEHKWLKKDDEEKFNFICSL</sequence>
<accession>A0A9Y3R7J3</accession>
<dbReference type="SMART" id="SM00034">
    <property type="entry name" value="CLECT"/>
    <property type="match status" value="3"/>
</dbReference>
<feature type="domain" description="C-type lectin" evidence="1">
    <location>
        <begin position="194"/>
        <end position="316"/>
    </location>
</feature>
<protein>
    <submittedName>
        <fullName evidence="3">Secretory phospholipase A2 receptor-like</fullName>
    </submittedName>
</protein>
<evidence type="ECO:0000313" key="2">
    <source>
        <dbReference type="Proteomes" id="UP000695023"/>
    </source>
</evidence>
<dbReference type="Gene3D" id="3.10.100.10">
    <property type="entry name" value="Mannose-Binding Protein A, subunit A"/>
    <property type="match status" value="3"/>
</dbReference>
<dbReference type="InterPro" id="IPR016186">
    <property type="entry name" value="C-type_lectin-like/link_sf"/>
</dbReference>
<dbReference type="InterPro" id="IPR016187">
    <property type="entry name" value="CTDL_fold"/>
</dbReference>
<dbReference type="InterPro" id="IPR001304">
    <property type="entry name" value="C-type_lectin-like"/>
</dbReference>
<dbReference type="GeneID" id="102200017"/>